<reference evidence="3" key="2">
    <citation type="journal article" date="2014" name="PLoS ONE">
        <title>Insights from the genome annotation of Elizabethkingia anophelis from the malaria vector Anopheles gambiae.</title>
        <authorList>
            <person name="Kukutla P."/>
            <person name="Lindberg B.G."/>
            <person name="Pei D."/>
            <person name="Rayl M."/>
            <person name="Yu W."/>
            <person name="Steritz M."/>
            <person name="Faye I."/>
            <person name="Xu J."/>
        </authorList>
    </citation>
    <scope>NUCLEOTIDE SEQUENCE</scope>
</reference>
<reference evidence="3" key="4">
    <citation type="journal article" date="2016" name="Sci. Rep.">
        <title>Genomic epidemiology and global diversity of the emerging bacterial pathogen Elizabethkingia anophelis.</title>
        <authorList>
            <person name="Breurec S."/>
            <person name="Criscuolo A."/>
            <person name="Diancourt L."/>
            <person name="Rendueles O."/>
            <person name="Vandenbogaert M."/>
            <person name="Passet V."/>
            <person name="Caro V."/>
            <person name="Rocha E.P."/>
            <person name="Touchon M."/>
            <person name="Brisse S."/>
        </authorList>
    </citation>
    <scope>NUCLEOTIDE SEQUENCE</scope>
</reference>
<dbReference type="EMBL" id="BK010610">
    <property type="protein sequence ID" value="DAC75715.1"/>
    <property type="molecule type" value="Genomic_DNA"/>
</dbReference>
<name>A0A455ZGD0_9FLAO</name>
<reference evidence="3" key="8">
    <citation type="journal article" date="2018" name="J. ISSAAS">
        <title>In Silico Identification of Three Types of Integrative and Conjugative Elements (ICEs) in Elizabethkingia anophelis Strains Isolated from Around the World.</title>
        <authorList>
            <person name="Xu J."/>
            <person name="Pei D."/>
            <person name="Nicholson A."/>
            <person name="Lan Y."/>
            <person name="Xia Q."/>
        </authorList>
    </citation>
    <scope>NUCLEOTIDE SEQUENCE</scope>
</reference>
<gene>
    <name evidence="3" type="primary">ICEEaIII(5)_NUHP1_41304_41417</name>
    <name evidence="1" type="synonym">ICEEaIII(5)_NUHP1_34023_34136</name>
    <name evidence="2" type="synonym">ICEEaIII(5)_NUHP1_37878_37991</name>
</gene>
<sequence length="37" mass="4608">MFQKFTAGQHLPNLLFTKHYRQFFLFFNFRKTQKIIA</sequence>
<evidence type="ECO:0000313" key="3">
    <source>
        <dbReference type="EMBL" id="DAC75724.1"/>
    </source>
</evidence>
<reference evidence="3" key="3">
    <citation type="journal article" date="2016" name="Genome Announc.">
        <title>Complete Genome Sequences of Four Strains from the 2015-2016 Elizabethkingia anophelis Outbreak.</title>
        <authorList>
            <person name="Nicholson A.C."/>
            <person name="Whitney A.M."/>
            <person name="Emery B.D."/>
            <person name="Bell M.E."/>
            <person name="Gartin J.T."/>
            <person name="Humrighouse B.W."/>
            <person name="Loparev V.N."/>
            <person name="Batra D."/>
            <person name="Sheth M."/>
            <person name="Rowe L.A."/>
            <person name="Juieng P."/>
            <person name="Knipe K."/>
            <person name="Gulvik C."/>
            <person name="McQuiston J.R."/>
        </authorList>
    </citation>
    <scope>NUCLEOTIDE SEQUENCE</scope>
</reference>
<dbReference type="AlphaFoldDB" id="A0A455ZGD0"/>
<reference evidence="3" key="6">
    <citation type="journal article" date="2017" name="Nat. Commun.">
        <title>Evolutionary dynamics and genomic features of the Elizabethkingia anophelis 2015 to 2016 Wisconsin outbreak strain.</title>
        <authorList>
            <person name="Perrin A."/>
            <person name="Larsonneur E."/>
            <person name="Nicholson A.C."/>
            <person name="Edwards D.J."/>
            <person name="Gundlach K.M."/>
            <person name="Whitney A.M."/>
            <person name="Gulvik C.A."/>
            <person name="Bell M.E."/>
            <person name="Rendueles O."/>
            <person name="Cury J."/>
            <person name="Hugon P."/>
            <person name="Clermont D."/>
            <person name="Enouf V."/>
            <person name="Loparev V."/>
            <person name="Juieng P."/>
            <person name="Monson T."/>
            <person name="Warshauer D."/>
            <person name="Elbadawi L.I."/>
            <person name="Walters M.S."/>
            <person name="Crist M.B."/>
            <person name="Noble-Wang J."/>
            <person name="Borlaug G."/>
            <person name="Rocha E.P.C."/>
            <person name="Criscuolo A."/>
            <person name="Touchon M."/>
            <person name="Davis J.P."/>
            <person name="Holt K.E."/>
            <person name="McQuiston J.R."/>
            <person name="Brisse S."/>
        </authorList>
    </citation>
    <scope>NUCLEOTIDE SEQUENCE</scope>
</reference>
<proteinExistence type="predicted"/>
<dbReference type="EMBL" id="BK010610">
    <property type="protein sequence ID" value="DAC75720.1"/>
    <property type="molecule type" value="Genomic_DNA"/>
</dbReference>
<reference evidence="3" key="1">
    <citation type="journal article" date="2014" name="Genome Biol. Evol.">
        <title>Comparative genomic analysis of malaria mosquito vector-associated novel pathogen Elizabethkingia anophelis.</title>
        <authorList>
            <person name="Teo J."/>
            <person name="Tan S.Y."/>
            <person name="Liu Y."/>
            <person name="Tay M."/>
            <person name="Ding Y."/>
            <person name="Li Y."/>
            <person name="Kjelleberg S."/>
            <person name="Givskov M."/>
            <person name="Lin R.T."/>
            <person name="Yang L."/>
        </authorList>
    </citation>
    <scope>NUCLEOTIDE SEQUENCE</scope>
</reference>
<reference evidence="3" key="5">
    <citation type="journal article" date="2017" name="Genome Announc.">
        <title>Complete Circularized Genome Sequences of Four Strains of Elizabethkingia anophelis, Including Two Novel Strains Isolated from Wild-Caught Anopheles sinensis.</title>
        <authorList>
            <person name="Pei D."/>
            <person name="Nicholson A.C."/>
            <person name="Jiang J."/>
            <person name="Chen H."/>
            <person name="Whitney A.M."/>
            <person name="Villarma A."/>
            <person name="Bell M."/>
            <person name="Humrighouse B."/>
            <person name="Rowe L.A."/>
            <person name="Sheth M."/>
            <person name="Batra D."/>
            <person name="Juieng P."/>
            <person name="Loparev V.N."/>
            <person name="McQuiston J.R."/>
            <person name="Lan Y."/>
            <person name="Ma Y."/>
            <person name="Xu J."/>
        </authorList>
    </citation>
    <scope>NUCLEOTIDE SEQUENCE</scope>
</reference>
<organism evidence="3">
    <name type="scientific">Elizabethkingia anophelis</name>
    <dbReference type="NCBI Taxonomy" id="1117645"/>
    <lineage>
        <taxon>Bacteria</taxon>
        <taxon>Pseudomonadati</taxon>
        <taxon>Bacteroidota</taxon>
        <taxon>Flavobacteriia</taxon>
        <taxon>Flavobacteriales</taxon>
        <taxon>Weeksellaceae</taxon>
        <taxon>Elizabethkingia</taxon>
    </lineage>
</organism>
<evidence type="ECO:0000313" key="1">
    <source>
        <dbReference type="EMBL" id="DAC75715.1"/>
    </source>
</evidence>
<dbReference type="EMBL" id="BK010610">
    <property type="protein sequence ID" value="DAC75724.1"/>
    <property type="molecule type" value="Genomic_DNA"/>
</dbReference>
<protein>
    <submittedName>
        <fullName evidence="3">Uncharacterized protein</fullName>
    </submittedName>
</protein>
<evidence type="ECO:0000313" key="2">
    <source>
        <dbReference type="EMBL" id="DAC75720.1"/>
    </source>
</evidence>
<reference evidence="3" key="7">
    <citation type="journal article" date="2017" name="Sci. Rep.">
        <title>Genomic features, phylogenetic relationships, and comparative genomics of Elizabethkingia anophelis strain EM361-97 isolated in Taiwan.</title>
        <authorList>
            <person name="Lin J.N."/>
            <person name="Lai C.H."/>
            <person name="Yang C.H."/>
            <person name="Huang Y.H."/>
            <person name="Lin H.H."/>
        </authorList>
    </citation>
    <scope>NUCLEOTIDE SEQUENCE</scope>
</reference>
<accession>A0A455ZGD0</accession>